<sequence length="52" mass="5991">MPRKKPCSKADIERRFKQIEERYLTDKPAGHTCSVAELNAILMAECERLLSL</sequence>
<dbReference type="AlphaFoldDB" id="A0A7W6GDY0"/>
<comment type="caution">
    <text evidence="1">The sequence shown here is derived from an EMBL/GenBank/DDBJ whole genome shotgun (WGS) entry which is preliminary data.</text>
</comment>
<protein>
    <submittedName>
        <fullName evidence="1">Uncharacterized protein</fullName>
    </submittedName>
</protein>
<dbReference type="RefSeq" id="WP_183902781.1">
    <property type="nucleotide sequence ID" value="NZ_JACIDW010000050.1"/>
</dbReference>
<dbReference type="Proteomes" id="UP000582090">
    <property type="component" value="Unassembled WGS sequence"/>
</dbReference>
<gene>
    <name evidence="1" type="ORF">GGQ67_005074</name>
</gene>
<accession>A0A7W6GDY0</accession>
<keyword evidence="2" id="KW-1185">Reference proteome</keyword>
<reference evidence="1 2" key="1">
    <citation type="submission" date="2020-08" db="EMBL/GenBank/DDBJ databases">
        <title>Genomic Encyclopedia of Type Strains, Phase IV (KMG-IV): sequencing the most valuable type-strain genomes for metagenomic binning, comparative biology and taxonomic classification.</title>
        <authorList>
            <person name="Goeker M."/>
        </authorList>
    </citation>
    <scope>NUCLEOTIDE SEQUENCE [LARGE SCALE GENOMIC DNA]</scope>
    <source>
        <strain evidence="1 2">DSM 26575</strain>
    </source>
</reference>
<proteinExistence type="predicted"/>
<evidence type="ECO:0000313" key="1">
    <source>
        <dbReference type="EMBL" id="MBB3967374.1"/>
    </source>
</evidence>
<evidence type="ECO:0000313" key="2">
    <source>
        <dbReference type="Proteomes" id="UP000582090"/>
    </source>
</evidence>
<name>A0A7W6GDY0_9HYPH</name>
<organism evidence="1 2">
    <name type="scientific">Rhizobium metallidurans</name>
    <dbReference type="NCBI Taxonomy" id="1265931"/>
    <lineage>
        <taxon>Bacteria</taxon>
        <taxon>Pseudomonadati</taxon>
        <taxon>Pseudomonadota</taxon>
        <taxon>Alphaproteobacteria</taxon>
        <taxon>Hyphomicrobiales</taxon>
        <taxon>Rhizobiaceae</taxon>
        <taxon>Rhizobium/Agrobacterium group</taxon>
        <taxon>Rhizobium</taxon>
    </lineage>
</organism>
<dbReference type="EMBL" id="JACIDW010000050">
    <property type="protein sequence ID" value="MBB3967374.1"/>
    <property type="molecule type" value="Genomic_DNA"/>
</dbReference>